<evidence type="ECO:0000313" key="4">
    <source>
        <dbReference type="Proteomes" id="UP000316167"/>
    </source>
</evidence>
<name>A0A562SRP0_9BACT</name>
<evidence type="ECO:0000256" key="2">
    <source>
        <dbReference type="SAM" id="SignalP"/>
    </source>
</evidence>
<dbReference type="SUPFAM" id="SSF48452">
    <property type="entry name" value="TPR-like"/>
    <property type="match status" value="1"/>
</dbReference>
<dbReference type="InterPro" id="IPR011990">
    <property type="entry name" value="TPR-like_helical_dom_sf"/>
</dbReference>
<feature type="compositionally biased region" description="Basic and acidic residues" evidence="1">
    <location>
        <begin position="874"/>
        <end position="883"/>
    </location>
</feature>
<proteinExistence type="predicted"/>
<dbReference type="InterPro" id="IPR019734">
    <property type="entry name" value="TPR_rpt"/>
</dbReference>
<reference evidence="3 4" key="1">
    <citation type="journal article" date="2015" name="Stand. Genomic Sci.">
        <title>Genomic Encyclopedia of Bacterial and Archaeal Type Strains, Phase III: the genomes of soil and plant-associated and newly described type strains.</title>
        <authorList>
            <person name="Whitman W.B."/>
            <person name="Woyke T."/>
            <person name="Klenk H.P."/>
            <person name="Zhou Y."/>
            <person name="Lilburn T.G."/>
            <person name="Beck B.J."/>
            <person name="De Vos P."/>
            <person name="Vandamme P."/>
            <person name="Eisen J.A."/>
            <person name="Garrity G."/>
            <person name="Hugenholtz P."/>
            <person name="Kyrpides N.C."/>
        </authorList>
    </citation>
    <scope>NUCLEOTIDE SEQUENCE [LARGE SCALE GENOMIC DNA]</scope>
    <source>
        <strain evidence="3 4">CGMCC 1.7271</strain>
    </source>
</reference>
<accession>A0A562SRP0</accession>
<feature type="chain" id="PRO_5022033245" evidence="2">
    <location>
        <begin position="40"/>
        <end position="1036"/>
    </location>
</feature>
<protein>
    <submittedName>
        <fullName evidence="3">TolA-binding protein</fullName>
    </submittedName>
</protein>
<dbReference type="Pfam" id="PF13174">
    <property type="entry name" value="TPR_6"/>
    <property type="match status" value="1"/>
</dbReference>
<keyword evidence="4" id="KW-1185">Reference proteome</keyword>
<feature type="region of interest" description="Disordered" evidence="1">
    <location>
        <begin position="581"/>
        <end position="604"/>
    </location>
</feature>
<gene>
    <name evidence="3" type="ORF">IQ13_2030</name>
</gene>
<comment type="caution">
    <text evidence="3">The sequence shown here is derived from an EMBL/GenBank/DDBJ whole genome shotgun (WGS) entry which is preliminary data.</text>
</comment>
<dbReference type="EMBL" id="VLLE01000003">
    <property type="protein sequence ID" value="TWI83911.1"/>
    <property type="molecule type" value="Genomic_DNA"/>
</dbReference>
<dbReference type="Proteomes" id="UP000316167">
    <property type="component" value="Unassembled WGS sequence"/>
</dbReference>
<organism evidence="3 4">
    <name type="scientific">Lacibacter cauensis</name>
    <dbReference type="NCBI Taxonomy" id="510947"/>
    <lineage>
        <taxon>Bacteria</taxon>
        <taxon>Pseudomonadati</taxon>
        <taxon>Bacteroidota</taxon>
        <taxon>Chitinophagia</taxon>
        <taxon>Chitinophagales</taxon>
        <taxon>Chitinophagaceae</taxon>
        <taxon>Lacibacter</taxon>
    </lineage>
</organism>
<feature type="signal peptide" evidence="2">
    <location>
        <begin position="1"/>
        <end position="39"/>
    </location>
</feature>
<dbReference type="AlphaFoldDB" id="A0A562SRP0"/>
<evidence type="ECO:0000256" key="1">
    <source>
        <dbReference type="SAM" id="MobiDB-lite"/>
    </source>
</evidence>
<dbReference type="Gene3D" id="1.25.40.10">
    <property type="entry name" value="Tetratricopeptide repeat domain"/>
    <property type="match status" value="3"/>
</dbReference>
<sequence>MTVLSYKKKQVNACMQPILVPKFRLFFFLFLLGCFSASAQPDFTLPLVKPKKYENKTLGSEKTDEKKFTLPRKIYQSTVTHYNFYYNATNKINAILERAKASHRDDYTQLLPFYNYSTNITAADSAELDSVIYKATAGIVLHDLRNSYIDDMYLLIGKSYYYWQKYDSAYRIFQFINYNFFPKGKDEYIIVVGANDRSTKGDLNIATKEKNSLLHRAFTKAPSRNDALLWLARTYAEDNLFPETYSLVNLLKKDPTFPKRLHGKLNEVQAYSFYKQEQWDSTAFYLKNALSEAADKTELARWEYLLAQLYAKTNQPDLASDYFNKAKAHTTDPVLYIHARIYEAQLVKKEGATATMDETLADLLKLSKKERFDGYEDVLFYAAANAALQKGDTTQAMNLLKRSVTYQTENPSVKNQAFVQLSELAYRRRDYILASSSLDSANLNDPAFAEQSVQLQNKQQLLKQLVQLITVVKQQDSLQTVAKMPEKEMDSYLRSLARKLRRERGLKEEMAYTPAVLTGNPQDVNTPLFTNAGSGNSWYFYNASQKAKGFNEFKAKWGNRPNIDNWRRQSAVDATASFANNNKPQADVRPGDENSIDPNTIPSDELTVDGLKSRLPLTEEQVLASNKKIAESLFEQGQIYKNQLEDYAQAAAVFEELWKRFGNYEKEEEVLFELFYCYNKLGDKQRAAYFQQELKKKYPNGDPVQKITAANNPVKPGKDEKTIVYERVYDLFISGKFDEAAQQKKLADSVYGNSYWTPQLLYIEALYHIKQKNDSVAIVTLTNLERNFPGSPMADKAAVMKDVVSRRAEIEDYLTRTNIVRQTEDSIVIPFDEGPKVNKIVQDKKQQDNKIVTGNQPTQNNANITRPAAPVQKTEVEKTDRNNASKIGINPKTAKDTTTLKPMKEVKVETAYIYNSNEPYTVLIYFDQVDPVYISEAKNAFQRYNNASHSGETIGLKVNDADKETLWMEMGMFSDVTIAMGYMDEWKKNARQIIPWLTESKYKFIVISERNLELLKTRKNMEEYRLFLQQHIKDKF</sequence>
<feature type="region of interest" description="Disordered" evidence="1">
    <location>
        <begin position="871"/>
        <end position="893"/>
    </location>
</feature>
<keyword evidence="2" id="KW-0732">Signal</keyword>
<evidence type="ECO:0000313" key="3">
    <source>
        <dbReference type="EMBL" id="TWI83911.1"/>
    </source>
</evidence>